<dbReference type="PANTHER" id="PTHR31465:SF1">
    <property type="entry name" value="PROTEIN RTA1-RELATED"/>
    <property type="match status" value="1"/>
</dbReference>
<feature type="transmembrane region" description="Helical" evidence="6">
    <location>
        <begin position="12"/>
        <end position="35"/>
    </location>
</feature>
<keyword evidence="3 6" id="KW-1133">Transmembrane helix</keyword>
<evidence type="ECO:0000256" key="2">
    <source>
        <dbReference type="ARBA" id="ARBA00022692"/>
    </source>
</evidence>
<protein>
    <submittedName>
        <fullName evidence="7">Uncharacterized protein</fullName>
    </submittedName>
</protein>
<comment type="subcellular location">
    <subcellularLocation>
        <location evidence="1">Membrane</location>
        <topology evidence="1">Multi-pass membrane protein</topology>
    </subcellularLocation>
</comment>
<evidence type="ECO:0000313" key="8">
    <source>
        <dbReference type="Proteomes" id="UP000573603"/>
    </source>
</evidence>
<keyword evidence="8" id="KW-1185">Reference proteome</keyword>
<gene>
    <name evidence="7" type="ORF">FANTH_3842</name>
</gene>
<feature type="transmembrane region" description="Helical" evidence="6">
    <location>
        <begin position="153"/>
        <end position="177"/>
    </location>
</feature>
<evidence type="ECO:0000256" key="6">
    <source>
        <dbReference type="SAM" id="Phobius"/>
    </source>
</evidence>
<dbReference type="Proteomes" id="UP000573603">
    <property type="component" value="Unassembled WGS sequence"/>
</dbReference>
<keyword evidence="4 6" id="KW-0472">Membrane</keyword>
<dbReference type="InterPro" id="IPR007568">
    <property type="entry name" value="RTA1"/>
</dbReference>
<accession>A0A8H4ZRG8</accession>
<feature type="transmembrane region" description="Helical" evidence="6">
    <location>
        <begin position="236"/>
        <end position="259"/>
    </location>
</feature>
<evidence type="ECO:0000256" key="5">
    <source>
        <dbReference type="SAM" id="MobiDB-lite"/>
    </source>
</evidence>
<dbReference type="GO" id="GO:0016020">
    <property type="term" value="C:membrane"/>
    <property type="evidence" value="ECO:0007669"/>
    <property type="project" value="UniProtKB-SubCell"/>
</dbReference>
<feature type="transmembrane region" description="Helical" evidence="6">
    <location>
        <begin position="41"/>
        <end position="60"/>
    </location>
</feature>
<dbReference type="AlphaFoldDB" id="A0A8H4ZRG8"/>
<feature type="region of interest" description="Disordered" evidence="5">
    <location>
        <begin position="323"/>
        <end position="342"/>
    </location>
</feature>
<name>A0A8H4ZRG8_9HYPO</name>
<feature type="compositionally biased region" description="Low complexity" evidence="5">
    <location>
        <begin position="324"/>
        <end position="342"/>
    </location>
</feature>
<evidence type="ECO:0000256" key="4">
    <source>
        <dbReference type="ARBA" id="ARBA00023136"/>
    </source>
</evidence>
<dbReference type="Pfam" id="PF04479">
    <property type="entry name" value="RTA1"/>
    <property type="match status" value="1"/>
</dbReference>
<dbReference type="PANTHER" id="PTHR31465">
    <property type="entry name" value="PROTEIN RTA1-RELATED"/>
    <property type="match status" value="1"/>
</dbReference>
<comment type="caution">
    <text evidence="7">The sequence shown here is derived from an EMBL/GenBank/DDBJ whole genome shotgun (WGS) entry which is preliminary data.</text>
</comment>
<sequence length="583" mass="64847">MADEYDFKLYRYTPSLAAAIISVVIFGILTGLHLWRLFRARAYYFTAFTIGGIFEVVGYAGRIWGHYDKESIAGYVIHAIPILVAPVLFAASIYMILGRLIRTLDAVHLSLVPVQWVTRLFVTGDDIAFTLQAGGGGVQCGGTLYMSRIGEKMIFAGLFVQIAFFGFFICTSILFHYRYQLYQSHTAASLHVTTPWRRHLYVLYGSSLLILIRSIFRVVEYLQGNAGYLISHEMFLYMFDAILMAAVMLILIVCDLLAMSIPRSSSQYRDDHTRKQSLDVWIAEDAVLSEEKPECRACRRRGVECQYPQSIFRHSPVSQLADEASPASVSTPASTSTSTPGQPFSQSQCQCSCHPSSSIPSLSLLPSPAITTTPLCEQAPVIFSIEEMALFQHWTLYTSLDIYKNSSLASGCQVGFSQSALQHPFVMQAVLSLTAAHMAYLNPEKRLRYIAHAAQYHNEGLKGFREAIAQSDDSIAEALFVWSTLNLLYVFGVSGRLGESLCDNLDWGTRGDRILGIGFIPMILGIVTVLESYEYFQTPSSTSLKNILSVGNVEEIQPPHEATDAEDEQFCSQAMSVLYGTIF</sequence>
<evidence type="ECO:0000313" key="7">
    <source>
        <dbReference type="EMBL" id="KAF5251080.1"/>
    </source>
</evidence>
<evidence type="ECO:0000256" key="1">
    <source>
        <dbReference type="ARBA" id="ARBA00004141"/>
    </source>
</evidence>
<organism evidence="7 8">
    <name type="scientific">Fusarium anthophilum</name>
    <dbReference type="NCBI Taxonomy" id="48485"/>
    <lineage>
        <taxon>Eukaryota</taxon>
        <taxon>Fungi</taxon>
        <taxon>Dikarya</taxon>
        <taxon>Ascomycota</taxon>
        <taxon>Pezizomycotina</taxon>
        <taxon>Sordariomycetes</taxon>
        <taxon>Hypocreomycetidae</taxon>
        <taxon>Hypocreales</taxon>
        <taxon>Nectriaceae</taxon>
        <taxon>Fusarium</taxon>
        <taxon>Fusarium fujikuroi species complex</taxon>
    </lineage>
</organism>
<feature type="transmembrane region" description="Helical" evidence="6">
    <location>
        <begin position="198"/>
        <end position="216"/>
    </location>
</feature>
<proteinExistence type="predicted"/>
<keyword evidence="2 6" id="KW-0812">Transmembrane</keyword>
<evidence type="ECO:0000256" key="3">
    <source>
        <dbReference type="ARBA" id="ARBA00022989"/>
    </source>
</evidence>
<reference evidence="7 8" key="1">
    <citation type="journal article" date="2020" name="BMC Genomics">
        <title>Correction to: Identification and distribution of gene clusters required for synthesis of sphingolipid metabolism inhibitors in diverse species of the filamentous fungus Fusarium.</title>
        <authorList>
            <person name="Kim H.S."/>
            <person name="Lohmar J.M."/>
            <person name="Busman M."/>
            <person name="Brown D.W."/>
            <person name="Naumann T.A."/>
            <person name="Divon H.H."/>
            <person name="Lysoe E."/>
            <person name="Uhlig S."/>
            <person name="Proctor R.H."/>
        </authorList>
    </citation>
    <scope>NUCLEOTIDE SEQUENCE [LARGE SCALE GENOMIC DNA]</scope>
    <source>
        <strain evidence="7 8">NRRL 25214</strain>
    </source>
</reference>
<dbReference type="EMBL" id="JABEVY010000077">
    <property type="protein sequence ID" value="KAF5251080.1"/>
    <property type="molecule type" value="Genomic_DNA"/>
</dbReference>
<feature type="transmembrane region" description="Helical" evidence="6">
    <location>
        <begin position="72"/>
        <end position="97"/>
    </location>
</feature>